<sequence>MGIFDALTTAVGGLQAQSFSLQNISGNIANASTVGYKGINTSFEDLIPDATTPSRQVSGGVTAYAQATISTSGTVSASTVATNMAINGDGFFSVQASTGTVDNQPVFSGITDYTRAGDFQVNANGNLVNGAGYYLMGVTVDSKTGNPTGSVASVLQFQNNFVPAQATSSIQYAANLPTVPATTASTTAAAGTITGYGGLNTADFTQNPLVLGTPATPFGDNAVTGSAALNQAATPGPITAATTLSGTAPSNSLTSGFVAGNTITVDGQVINFVNTGSTAGTTAAGVTPINIDISDTVGTLLGKIAAITGVAPTINTSTGAITLHTGTTADLSVASNNASAFGALGFPTTMTAARTGGGGIGTGFVVGNDLTAFNNESISGGAVTGYNAAGTPVNVQLRWVKSDSAALGSPHQDTWNLFYQTDPTATGTQVGWVNVGQNFTFNSNGSLSSPSGTAITIPGVTVSGQSLGNVSFNLGSNGLTQFASTGGTATINTISQNGYAAGQLQSVAINNNGLVVGTFSNGQNLDLASVTLSHFNGTNYLQALSGEAYAPTEQSGAAIAGASGTISGSSLEGSNTDIADQFTKLIVTQQAYSANTKVITTANDMVRSLLAVIR</sequence>
<dbReference type="GO" id="GO:0005829">
    <property type="term" value="C:cytosol"/>
    <property type="evidence" value="ECO:0007669"/>
    <property type="project" value="TreeGrafter"/>
</dbReference>
<dbReference type="EMBL" id="LT670817">
    <property type="protein sequence ID" value="SHI05098.1"/>
    <property type="molecule type" value="Genomic_DNA"/>
</dbReference>
<evidence type="ECO:0000259" key="5">
    <source>
        <dbReference type="Pfam" id="PF00460"/>
    </source>
</evidence>
<dbReference type="Proteomes" id="UP000189796">
    <property type="component" value="Chromosome I"/>
</dbReference>
<dbReference type="InterPro" id="IPR010930">
    <property type="entry name" value="Flg_bb/hook_C_dom"/>
</dbReference>
<evidence type="ECO:0000256" key="2">
    <source>
        <dbReference type="ARBA" id="ARBA00009677"/>
    </source>
</evidence>
<gene>
    <name evidence="8" type="ORF">SAMN05443248_7756</name>
</gene>
<evidence type="ECO:0000256" key="3">
    <source>
        <dbReference type="ARBA" id="ARBA00023143"/>
    </source>
</evidence>
<dbReference type="Pfam" id="PF00460">
    <property type="entry name" value="Flg_bb_rod"/>
    <property type="match status" value="1"/>
</dbReference>
<keyword evidence="8" id="KW-0969">Cilium</keyword>
<proteinExistence type="inferred from homology"/>
<evidence type="ECO:0000313" key="9">
    <source>
        <dbReference type="Proteomes" id="UP000189796"/>
    </source>
</evidence>
<evidence type="ECO:0000259" key="6">
    <source>
        <dbReference type="Pfam" id="PF06429"/>
    </source>
</evidence>
<dbReference type="RefSeq" id="WP_079605893.1">
    <property type="nucleotide sequence ID" value="NZ_LT670817.1"/>
</dbReference>
<keyword evidence="8" id="KW-0282">Flagellum</keyword>
<dbReference type="InterPro" id="IPR001444">
    <property type="entry name" value="Flag_bb_rod_N"/>
</dbReference>
<dbReference type="InterPro" id="IPR037925">
    <property type="entry name" value="FlgE/F/G-like"/>
</dbReference>
<comment type="similarity">
    <text evidence="2 4">Belongs to the flagella basal body rod proteins family.</text>
</comment>
<feature type="domain" description="Flagellar hook protein FlgE/F/G-like D1" evidence="7">
    <location>
        <begin position="85"/>
        <end position="138"/>
    </location>
</feature>
<keyword evidence="3 4" id="KW-0975">Bacterial flagellum</keyword>
<feature type="domain" description="Flagellar basal body rod protein N-terminal" evidence="5">
    <location>
        <begin position="7"/>
        <end position="37"/>
    </location>
</feature>
<dbReference type="Pfam" id="PF22692">
    <property type="entry name" value="LlgE_F_G_D1"/>
    <property type="match status" value="1"/>
</dbReference>
<keyword evidence="8" id="KW-0966">Cell projection</keyword>
<dbReference type="Pfam" id="PF06429">
    <property type="entry name" value="Flg_bbr_C"/>
    <property type="match status" value="1"/>
</dbReference>
<dbReference type="NCBIfam" id="TIGR03506">
    <property type="entry name" value="FlgEFG_subfam"/>
    <property type="match status" value="2"/>
</dbReference>
<dbReference type="GO" id="GO:0009425">
    <property type="term" value="C:bacterial-type flagellum basal body"/>
    <property type="evidence" value="ECO:0007669"/>
    <property type="project" value="UniProtKB-SubCell"/>
</dbReference>
<organism evidence="8 9">
    <name type="scientific">Bradyrhizobium erythrophlei</name>
    <dbReference type="NCBI Taxonomy" id="1437360"/>
    <lineage>
        <taxon>Bacteria</taxon>
        <taxon>Pseudomonadati</taxon>
        <taxon>Pseudomonadota</taxon>
        <taxon>Alphaproteobacteria</taxon>
        <taxon>Hyphomicrobiales</taxon>
        <taxon>Nitrobacteraceae</taxon>
        <taxon>Bradyrhizobium</taxon>
    </lineage>
</organism>
<dbReference type="GO" id="GO:0071978">
    <property type="term" value="P:bacterial-type flagellum-dependent swarming motility"/>
    <property type="evidence" value="ECO:0007669"/>
    <property type="project" value="TreeGrafter"/>
</dbReference>
<evidence type="ECO:0000256" key="4">
    <source>
        <dbReference type="RuleBase" id="RU362116"/>
    </source>
</evidence>
<evidence type="ECO:0000259" key="7">
    <source>
        <dbReference type="Pfam" id="PF22692"/>
    </source>
</evidence>
<dbReference type="AlphaFoldDB" id="A0A1M5XZW9"/>
<protein>
    <recommendedName>
        <fullName evidence="4">Flagellar hook protein FlgE</fullName>
    </recommendedName>
</protein>
<dbReference type="InterPro" id="IPR020013">
    <property type="entry name" value="Flagellar_FlgE/F/G"/>
</dbReference>
<dbReference type="PANTHER" id="PTHR30435">
    <property type="entry name" value="FLAGELLAR PROTEIN"/>
    <property type="match status" value="1"/>
</dbReference>
<name>A0A1M5XZW9_9BRAD</name>
<dbReference type="InterPro" id="IPR053967">
    <property type="entry name" value="LlgE_F_G-like_D1"/>
</dbReference>
<accession>A0A1M5XZW9</accession>
<dbReference type="PANTHER" id="PTHR30435:SF1">
    <property type="entry name" value="FLAGELLAR HOOK PROTEIN FLGE"/>
    <property type="match status" value="1"/>
</dbReference>
<dbReference type="GO" id="GO:0009424">
    <property type="term" value="C:bacterial-type flagellum hook"/>
    <property type="evidence" value="ECO:0007669"/>
    <property type="project" value="TreeGrafter"/>
</dbReference>
<evidence type="ECO:0000256" key="1">
    <source>
        <dbReference type="ARBA" id="ARBA00004117"/>
    </source>
</evidence>
<reference evidence="8 9" key="1">
    <citation type="submission" date="2016-11" db="EMBL/GenBank/DDBJ databases">
        <authorList>
            <person name="Jaros S."/>
            <person name="Januszkiewicz K."/>
            <person name="Wedrychowicz H."/>
        </authorList>
    </citation>
    <scope>NUCLEOTIDE SEQUENCE [LARGE SCALE GENOMIC DNA]</scope>
    <source>
        <strain evidence="8 9">GAS138</strain>
    </source>
</reference>
<dbReference type="SUPFAM" id="SSF117143">
    <property type="entry name" value="Flagellar hook protein flgE"/>
    <property type="match status" value="1"/>
</dbReference>
<dbReference type="OrthoDB" id="8372879at2"/>
<comment type="subcellular location">
    <subcellularLocation>
        <location evidence="1 4">Bacterial flagellum basal body</location>
    </subcellularLocation>
</comment>
<feature type="domain" description="Flagellar basal-body/hook protein C-terminal" evidence="6">
    <location>
        <begin position="570"/>
        <end position="610"/>
    </location>
</feature>
<comment type="function">
    <text evidence="4">A flexible structure which links the flagellar filament to the drive apparatus in the basal body.</text>
</comment>
<evidence type="ECO:0000313" key="8">
    <source>
        <dbReference type="EMBL" id="SHI05098.1"/>
    </source>
</evidence>